<keyword evidence="3" id="KW-1185">Reference proteome</keyword>
<feature type="compositionally biased region" description="Basic residues" evidence="1">
    <location>
        <begin position="137"/>
        <end position="151"/>
    </location>
</feature>
<feature type="compositionally biased region" description="Polar residues" evidence="1">
    <location>
        <begin position="190"/>
        <end position="213"/>
    </location>
</feature>
<dbReference type="AlphaFoldDB" id="A0A9P7E5N5"/>
<proteinExistence type="predicted"/>
<organism evidence="2 3">
    <name type="scientific">Suillus subaureus</name>
    <dbReference type="NCBI Taxonomy" id="48587"/>
    <lineage>
        <taxon>Eukaryota</taxon>
        <taxon>Fungi</taxon>
        <taxon>Dikarya</taxon>
        <taxon>Basidiomycota</taxon>
        <taxon>Agaricomycotina</taxon>
        <taxon>Agaricomycetes</taxon>
        <taxon>Agaricomycetidae</taxon>
        <taxon>Boletales</taxon>
        <taxon>Suillineae</taxon>
        <taxon>Suillaceae</taxon>
        <taxon>Suillus</taxon>
    </lineage>
</organism>
<protein>
    <submittedName>
        <fullName evidence="2">Uncharacterized protein</fullName>
    </submittedName>
</protein>
<evidence type="ECO:0000313" key="3">
    <source>
        <dbReference type="Proteomes" id="UP000807769"/>
    </source>
</evidence>
<dbReference type="GeneID" id="64625349"/>
<reference evidence="2" key="1">
    <citation type="journal article" date="2020" name="New Phytol.">
        <title>Comparative genomics reveals dynamic genome evolution in host specialist ectomycorrhizal fungi.</title>
        <authorList>
            <person name="Lofgren L.A."/>
            <person name="Nguyen N.H."/>
            <person name="Vilgalys R."/>
            <person name="Ruytinx J."/>
            <person name="Liao H.L."/>
            <person name="Branco S."/>
            <person name="Kuo A."/>
            <person name="LaButti K."/>
            <person name="Lipzen A."/>
            <person name="Andreopoulos W."/>
            <person name="Pangilinan J."/>
            <person name="Riley R."/>
            <person name="Hundley H."/>
            <person name="Na H."/>
            <person name="Barry K."/>
            <person name="Grigoriev I.V."/>
            <person name="Stajich J.E."/>
            <person name="Kennedy P.G."/>
        </authorList>
    </citation>
    <scope>NUCLEOTIDE SEQUENCE</scope>
    <source>
        <strain evidence="2">MN1</strain>
    </source>
</reference>
<evidence type="ECO:0000313" key="2">
    <source>
        <dbReference type="EMBL" id="KAG1812071.1"/>
    </source>
</evidence>
<feature type="region of interest" description="Disordered" evidence="1">
    <location>
        <begin position="132"/>
        <end position="152"/>
    </location>
</feature>
<evidence type="ECO:0000256" key="1">
    <source>
        <dbReference type="SAM" id="MobiDB-lite"/>
    </source>
</evidence>
<dbReference type="OrthoDB" id="5582146at2759"/>
<feature type="non-terminal residue" evidence="2">
    <location>
        <position position="590"/>
    </location>
</feature>
<dbReference type="EMBL" id="JABBWG010000027">
    <property type="protein sequence ID" value="KAG1812071.1"/>
    <property type="molecule type" value="Genomic_DNA"/>
</dbReference>
<feature type="region of interest" description="Disordered" evidence="1">
    <location>
        <begin position="176"/>
        <end position="213"/>
    </location>
</feature>
<accession>A0A9P7E5N5</accession>
<name>A0A9P7E5N5_9AGAM</name>
<gene>
    <name evidence="2" type="ORF">BJ212DRAFT_1277082</name>
</gene>
<comment type="caution">
    <text evidence="2">The sequence shown here is derived from an EMBL/GenBank/DDBJ whole genome shotgun (WGS) entry which is preliminary data.</text>
</comment>
<dbReference type="Proteomes" id="UP000807769">
    <property type="component" value="Unassembled WGS sequence"/>
</dbReference>
<dbReference type="RefSeq" id="XP_041190353.1">
    <property type="nucleotide sequence ID" value="XM_041331332.1"/>
</dbReference>
<sequence length="590" mass="64657">PVSFKHVIRTCRALVTLMVTIIDPENLPHPGSILFLPSLLAHIRAAAPGLPIEPVIIQVLLLCIVSGNRNLILRTREEDIGLVSRLTTISLTSVFGRITHKLRCHADAKSQTPATFLRSLFIPPPAIIATDGSLSPPHRHHRSSMTVHSRKSSFPMSMSFSSDVARSIQHTSQLASDDLTASADGGPFTETRSMSTRLSLQTEPSVPNIGSSGNVAIHHRRTSHVNSDVVKIPSAIVVSGLEHTSLPAQRAVLRTLVERKLIVSDNHSDIEPELQFDLPDDFIMVYVCRLDPHERPPIYNSLLDWFAMSTPINVQLSTRAAMHNYQPHRTSTPSTALSSPSIPGYPFPNVIMSGPPTPPPPNSSTPIIPATFLARLKSLCATEVRMRPPLEIYLADLFTATRHFGALDAMMLTARARQDAEVLARAARVLGVDQTGAELIKEVSIGDPERTDENSTECGYPRSSTNTQSFEALIDGSPLPYDVPDVTSVHTRRSMRSAPIEDEELLELDVSEADVARIFPRVVSHRVRVRDSPVDEILSSAVCGAVSRLGVIPKGMNSDWEEGPIDVHDPDTVWERETVKDILVQVLAKV</sequence>